<dbReference type="EMBL" id="MLQL01000019">
    <property type="protein sequence ID" value="OQE19228.1"/>
    <property type="molecule type" value="Genomic_DNA"/>
</dbReference>
<comment type="caution">
    <text evidence="6">The sequence shown here is derived from an EMBL/GenBank/DDBJ whole genome shotgun (WGS) entry which is preliminary data.</text>
</comment>
<dbReference type="Proteomes" id="UP000191342">
    <property type="component" value="Unassembled WGS sequence"/>
</dbReference>
<gene>
    <name evidence="6" type="ORF">PENFLA_c019G03556</name>
</gene>
<dbReference type="Pfam" id="PF00378">
    <property type="entry name" value="ECH_1"/>
    <property type="match status" value="1"/>
</dbReference>
<protein>
    <recommendedName>
        <fullName evidence="8">Enoyl-CoA hydratase</fullName>
    </recommendedName>
</protein>
<accession>A0A1V6SYS2</accession>
<evidence type="ECO:0000256" key="5">
    <source>
        <dbReference type="ARBA" id="ARBA00023235"/>
    </source>
</evidence>
<dbReference type="GO" id="GO:0005782">
    <property type="term" value="C:peroxisomal matrix"/>
    <property type="evidence" value="ECO:0007669"/>
    <property type="project" value="TreeGrafter"/>
</dbReference>
<evidence type="ECO:0000256" key="1">
    <source>
        <dbReference type="ARBA" id="ARBA00004275"/>
    </source>
</evidence>
<evidence type="ECO:0000256" key="2">
    <source>
        <dbReference type="ARBA" id="ARBA00005005"/>
    </source>
</evidence>
<dbReference type="InterPro" id="IPR001753">
    <property type="entry name" value="Enoyl-CoA_hydra/iso"/>
</dbReference>
<dbReference type="AlphaFoldDB" id="A0A1V6SYS2"/>
<dbReference type="STRING" id="254877.A0A1V6SYS2"/>
<dbReference type="InterPro" id="IPR051053">
    <property type="entry name" value="ECH/Chromodomain_protein"/>
</dbReference>
<dbReference type="GO" id="GO:0006635">
    <property type="term" value="P:fatty acid beta-oxidation"/>
    <property type="evidence" value="ECO:0007669"/>
    <property type="project" value="TreeGrafter"/>
</dbReference>
<dbReference type="SUPFAM" id="SSF52096">
    <property type="entry name" value="ClpP/crotonase"/>
    <property type="match status" value="1"/>
</dbReference>
<keyword evidence="7" id="KW-1185">Reference proteome</keyword>
<comment type="subcellular location">
    <subcellularLocation>
        <location evidence="1">Peroxisome</location>
    </subcellularLocation>
</comment>
<dbReference type="InterPro" id="IPR029045">
    <property type="entry name" value="ClpP/crotonase-like_dom_sf"/>
</dbReference>
<proteinExistence type="inferred from homology"/>
<dbReference type="PANTHER" id="PTHR43684:SF1">
    <property type="entry name" value="ENOYL-COA DELTA ISOMERASE 2"/>
    <property type="match status" value="1"/>
</dbReference>
<evidence type="ECO:0008006" key="8">
    <source>
        <dbReference type="Google" id="ProtNLM"/>
    </source>
</evidence>
<comment type="similarity">
    <text evidence="3">Belongs to the enoyl-CoA hydratase/isomerase family.</text>
</comment>
<keyword evidence="4" id="KW-0576">Peroxisome</keyword>
<dbReference type="PANTHER" id="PTHR43684">
    <property type="match status" value="1"/>
</dbReference>
<dbReference type="GO" id="GO:0004165">
    <property type="term" value="F:delta(3)-delta(2)-enoyl-CoA isomerase activity"/>
    <property type="evidence" value="ECO:0007669"/>
    <property type="project" value="UniProtKB-ARBA"/>
</dbReference>
<keyword evidence="5" id="KW-0413">Isomerase</keyword>
<dbReference type="CDD" id="cd06558">
    <property type="entry name" value="crotonase-like"/>
    <property type="match status" value="1"/>
</dbReference>
<organism evidence="6 7">
    <name type="scientific">Penicillium flavigenum</name>
    <dbReference type="NCBI Taxonomy" id="254877"/>
    <lineage>
        <taxon>Eukaryota</taxon>
        <taxon>Fungi</taxon>
        <taxon>Dikarya</taxon>
        <taxon>Ascomycota</taxon>
        <taxon>Pezizomycotina</taxon>
        <taxon>Eurotiomycetes</taxon>
        <taxon>Eurotiomycetidae</taxon>
        <taxon>Eurotiales</taxon>
        <taxon>Aspergillaceae</taxon>
        <taxon>Penicillium</taxon>
    </lineage>
</organism>
<reference evidence="7" key="1">
    <citation type="journal article" date="2017" name="Nat. Microbiol.">
        <title>Global analysis of biosynthetic gene clusters reveals vast potential of secondary metabolite production in Penicillium species.</title>
        <authorList>
            <person name="Nielsen J.C."/>
            <person name="Grijseels S."/>
            <person name="Prigent S."/>
            <person name="Ji B."/>
            <person name="Dainat J."/>
            <person name="Nielsen K.F."/>
            <person name="Frisvad J.C."/>
            <person name="Workman M."/>
            <person name="Nielsen J."/>
        </authorList>
    </citation>
    <scope>NUCLEOTIDE SEQUENCE [LARGE SCALE GENOMIC DNA]</scope>
    <source>
        <strain evidence="7">IBT 14082</strain>
    </source>
</reference>
<comment type="pathway">
    <text evidence="2">Lipid metabolism; fatty acid beta-oxidation.</text>
</comment>
<dbReference type="OrthoDB" id="448450at2759"/>
<evidence type="ECO:0000313" key="6">
    <source>
        <dbReference type="EMBL" id="OQE19228.1"/>
    </source>
</evidence>
<evidence type="ECO:0000256" key="4">
    <source>
        <dbReference type="ARBA" id="ARBA00023140"/>
    </source>
</evidence>
<dbReference type="Gene3D" id="3.90.226.10">
    <property type="entry name" value="2-enoyl-CoA Hydratase, Chain A, domain 1"/>
    <property type="match status" value="1"/>
</dbReference>
<dbReference type="FunFam" id="3.90.226.10:FF:000048">
    <property type="entry name" value="3,2-trans-enoyl-CoA isomerase"/>
    <property type="match status" value="1"/>
</dbReference>
<evidence type="ECO:0000313" key="7">
    <source>
        <dbReference type="Proteomes" id="UP000191342"/>
    </source>
</evidence>
<name>A0A1V6SYS2_9EURO</name>
<sequence length="276" mass="30576">MSNDNLITVTYQDRVAIVTLNRPDKLNALNADLYYLLGERLREIDSREDIFITVLTGKGRFFSAGADVTSVRPGGDDTNPNVRRELVKGFVANNVDVTRTFYNHSKILVVALNGPAVGLSAALVAHADFIYAAPHTFLLTPFSSLGLVAEGGASRAFVERLGVAKANEALIMSKRISCEELVSTGFVNKVITPESGKKEDSDGFLKKVLEEVDDRLGTHLNQSSLLKIKELVRRPERELLDRQNGLEAFMGLERFMKGTPKEEFRRLASGEKRHKL</sequence>
<evidence type="ECO:0000256" key="3">
    <source>
        <dbReference type="ARBA" id="ARBA00005254"/>
    </source>
</evidence>